<evidence type="ECO:0000256" key="3">
    <source>
        <dbReference type="ARBA" id="ARBA00022475"/>
    </source>
</evidence>
<evidence type="ECO:0000256" key="1">
    <source>
        <dbReference type="ARBA" id="ARBA00004651"/>
    </source>
</evidence>
<evidence type="ECO:0000256" key="4">
    <source>
        <dbReference type="ARBA" id="ARBA00022692"/>
    </source>
</evidence>
<dbReference type="RefSeq" id="WP_312855600.1">
    <property type="nucleotide sequence ID" value="NZ_BAABGK010000036.1"/>
</dbReference>
<feature type="transmembrane region" description="Helical" evidence="7">
    <location>
        <begin position="81"/>
        <end position="100"/>
    </location>
</feature>
<dbReference type="AlphaFoldDB" id="A0A839QG10"/>
<comment type="caution">
    <text evidence="9">The sequence shown here is derived from an EMBL/GenBank/DDBJ whole genome shotgun (WGS) entry which is preliminary data.</text>
</comment>
<dbReference type="InterPro" id="IPR035906">
    <property type="entry name" value="MetI-like_sf"/>
</dbReference>
<evidence type="ECO:0000256" key="2">
    <source>
        <dbReference type="ARBA" id="ARBA00022448"/>
    </source>
</evidence>
<dbReference type="Proteomes" id="UP000523000">
    <property type="component" value="Unassembled WGS sequence"/>
</dbReference>
<evidence type="ECO:0000256" key="5">
    <source>
        <dbReference type="ARBA" id="ARBA00022989"/>
    </source>
</evidence>
<feature type="transmembrane region" description="Helical" evidence="7">
    <location>
        <begin position="18"/>
        <end position="35"/>
    </location>
</feature>
<name>A0A839QG10_9MICC</name>
<reference evidence="9 10" key="1">
    <citation type="submission" date="2020-08" db="EMBL/GenBank/DDBJ databases">
        <title>Sequencing the genomes of 1000 actinobacteria strains.</title>
        <authorList>
            <person name="Klenk H.-P."/>
        </authorList>
    </citation>
    <scope>NUCLEOTIDE SEQUENCE [LARGE SCALE GENOMIC DNA]</scope>
    <source>
        <strain evidence="9 10">DSM 22826</strain>
    </source>
</reference>
<organism evidence="9 10">
    <name type="scientific">Paeniglutamicibacter cryotolerans</name>
    <dbReference type="NCBI Taxonomy" id="670079"/>
    <lineage>
        <taxon>Bacteria</taxon>
        <taxon>Bacillati</taxon>
        <taxon>Actinomycetota</taxon>
        <taxon>Actinomycetes</taxon>
        <taxon>Micrococcales</taxon>
        <taxon>Micrococcaceae</taxon>
        <taxon>Paeniglutamicibacter</taxon>
    </lineage>
</organism>
<feature type="transmembrane region" description="Helical" evidence="7">
    <location>
        <begin position="137"/>
        <end position="156"/>
    </location>
</feature>
<keyword evidence="5 7" id="KW-1133">Transmembrane helix</keyword>
<feature type="transmembrane region" description="Helical" evidence="7">
    <location>
        <begin position="112"/>
        <end position="131"/>
    </location>
</feature>
<evidence type="ECO:0000313" key="9">
    <source>
        <dbReference type="EMBL" id="MBB2994820.1"/>
    </source>
</evidence>
<keyword evidence="2 7" id="KW-0813">Transport</keyword>
<dbReference type="GO" id="GO:0055085">
    <property type="term" value="P:transmembrane transport"/>
    <property type="evidence" value="ECO:0007669"/>
    <property type="project" value="InterPro"/>
</dbReference>
<keyword evidence="4 7" id="KW-0812">Transmembrane</keyword>
<sequence>MAHVLQERSRTLKIIKKLLYVFTVPVILFIFWWFLSANNTSPYFPSLQSILAAFPETWFKGGLSSRIVVDGFASIGRLTTGYVLAALVAIALGAAIGLNTKVRAFCEPTLELFRAIPGPVLVPIISLFMGIGDSMKIAVVLLGCLWPILLNTIEGVRSVDSVMVDTAKSYRFTSFGTILRVVIPGASPQIFAGLRQGLSVGIILMVISEMFAATNGLGFSIIQFQRNFALPEMWTGIIVLGLLGLAASQVLQLVEGRTLAWYQGMRDSARNS</sequence>
<comment type="similarity">
    <text evidence="7">Belongs to the binding-protein-dependent transport system permease family.</text>
</comment>
<feature type="transmembrane region" description="Helical" evidence="7">
    <location>
        <begin position="234"/>
        <end position="254"/>
    </location>
</feature>
<dbReference type="InterPro" id="IPR000515">
    <property type="entry name" value="MetI-like"/>
</dbReference>
<keyword evidence="10" id="KW-1185">Reference proteome</keyword>
<dbReference type="GO" id="GO:0005886">
    <property type="term" value="C:plasma membrane"/>
    <property type="evidence" value="ECO:0007669"/>
    <property type="project" value="UniProtKB-SubCell"/>
</dbReference>
<dbReference type="PANTHER" id="PTHR30151:SF0">
    <property type="entry name" value="ABC TRANSPORTER PERMEASE PROTEIN MJ0413-RELATED"/>
    <property type="match status" value="1"/>
</dbReference>
<keyword evidence="3" id="KW-1003">Cell membrane</keyword>
<dbReference type="Gene3D" id="1.10.3720.10">
    <property type="entry name" value="MetI-like"/>
    <property type="match status" value="1"/>
</dbReference>
<evidence type="ECO:0000259" key="8">
    <source>
        <dbReference type="PROSITE" id="PS50928"/>
    </source>
</evidence>
<keyword evidence="6 7" id="KW-0472">Membrane</keyword>
<feature type="transmembrane region" description="Helical" evidence="7">
    <location>
        <begin position="200"/>
        <end position="222"/>
    </location>
</feature>
<comment type="subcellular location">
    <subcellularLocation>
        <location evidence="1 7">Cell membrane</location>
        <topology evidence="1 7">Multi-pass membrane protein</topology>
    </subcellularLocation>
</comment>
<proteinExistence type="inferred from homology"/>
<feature type="domain" description="ABC transmembrane type-1" evidence="8">
    <location>
        <begin position="71"/>
        <end position="255"/>
    </location>
</feature>
<dbReference type="PANTHER" id="PTHR30151">
    <property type="entry name" value="ALKANE SULFONATE ABC TRANSPORTER-RELATED, MEMBRANE SUBUNIT"/>
    <property type="match status" value="1"/>
</dbReference>
<gene>
    <name evidence="9" type="ORF">E9229_001011</name>
</gene>
<protein>
    <submittedName>
        <fullName evidence="9">ABC-type nitrate/sulfonate/bicarbonate transport system permease component</fullName>
    </submittedName>
</protein>
<accession>A0A839QG10</accession>
<dbReference type="Pfam" id="PF00528">
    <property type="entry name" value="BPD_transp_1"/>
    <property type="match status" value="1"/>
</dbReference>
<evidence type="ECO:0000256" key="7">
    <source>
        <dbReference type="RuleBase" id="RU363032"/>
    </source>
</evidence>
<dbReference type="SUPFAM" id="SSF161098">
    <property type="entry name" value="MetI-like"/>
    <property type="match status" value="1"/>
</dbReference>
<evidence type="ECO:0000313" key="10">
    <source>
        <dbReference type="Proteomes" id="UP000523000"/>
    </source>
</evidence>
<dbReference type="EMBL" id="JACHVS010000001">
    <property type="protein sequence ID" value="MBB2994820.1"/>
    <property type="molecule type" value="Genomic_DNA"/>
</dbReference>
<dbReference type="PROSITE" id="PS50928">
    <property type="entry name" value="ABC_TM1"/>
    <property type="match status" value="1"/>
</dbReference>
<evidence type="ECO:0000256" key="6">
    <source>
        <dbReference type="ARBA" id="ARBA00023136"/>
    </source>
</evidence>